<proteinExistence type="inferred from homology"/>
<dbReference type="OrthoDB" id="452659at2"/>
<dbReference type="Gene3D" id="3.90.550.10">
    <property type="entry name" value="Spore Coat Polysaccharide Biosynthesis Protein SpsA, Chain A"/>
    <property type="match status" value="1"/>
</dbReference>
<dbReference type="eggNOG" id="COG1216">
    <property type="taxonomic scope" value="Bacteria"/>
</dbReference>
<dbReference type="PANTHER" id="PTHR43179:SF12">
    <property type="entry name" value="GALACTOFURANOSYLTRANSFERASE GLFT2"/>
    <property type="match status" value="1"/>
</dbReference>
<keyword evidence="4 6" id="KW-0808">Transferase</keyword>
<dbReference type="CDD" id="cd02526">
    <property type="entry name" value="GT2_RfbF_like"/>
    <property type="match status" value="1"/>
</dbReference>
<sequence length="299" mass="34225">MHSVKKREEFQDICAVVVTYNPEASLIANIRELRKQISSILIVDNASNNPALAYIADLEAIEGVKVIYNRRNIGLAAALNIGYRYACARKYTWLLTFDQDSTITPGYIAAMLDAYGSYDKRDRLAILSPIYYFPATQAVCYHNRDRSSPIAVIERTMTSGMMIKIEALDKIGGFDEDFFIDCIDHELCLRCLDFGYKLIEVRGAKLAHSLGNSEQRKLLNWTFTITNHTPSRRYYNARNRLLTYKKYLMSHPVLIAKDLSNFVFQILKIIFYEKDALTKLSYTAKGCYHGIIGRTGEYK</sequence>
<evidence type="ECO:0000256" key="2">
    <source>
        <dbReference type="ARBA" id="ARBA00006739"/>
    </source>
</evidence>
<dbReference type="STRING" id="1183438.GKIL_1602"/>
<keyword evidence="3" id="KW-0328">Glycosyltransferase</keyword>
<dbReference type="Pfam" id="PF00535">
    <property type="entry name" value="Glycos_transf_2"/>
    <property type="match status" value="1"/>
</dbReference>
<evidence type="ECO:0000256" key="1">
    <source>
        <dbReference type="ARBA" id="ARBA00004776"/>
    </source>
</evidence>
<dbReference type="InterPro" id="IPR029044">
    <property type="entry name" value="Nucleotide-diphossugar_trans"/>
</dbReference>
<gene>
    <name evidence="6" type="primary">rfbF</name>
    <name evidence="6" type="ORF">GKIL_1602</name>
</gene>
<evidence type="ECO:0000313" key="7">
    <source>
        <dbReference type="Proteomes" id="UP000017396"/>
    </source>
</evidence>
<dbReference type="HOGENOM" id="CLU_023845_9_1_3"/>
<dbReference type="Proteomes" id="UP000017396">
    <property type="component" value="Chromosome"/>
</dbReference>
<reference evidence="6 7" key="1">
    <citation type="journal article" date="2013" name="PLoS ONE">
        <title>Cultivation and Complete Genome Sequencing of Gloeobacter kilaueensis sp. nov., from a Lava Cave in Kilauea Caldera, Hawai'i.</title>
        <authorList>
            <person name="Saw J.H."/>
            <person name="Schatz M."/>
            <person name="Brown M.V."/>
            <person name="Kunkel D.D."/>
            <person name="Foster J.S."/>
            <person name="Shick H."/>
            <person name="Christensen S."/>
            <person name="Hou S."/>
            <person name="Wan X."/>
            <person name="Donachie S.P."/>
        </authorList>
    </citation>
    <scope>NUCLEOTIDE SEQUENCE [LARGE SCALE GENOMIC DNA]</scope>
    <source>
        <strain evidence="7">JS</strain>
    </source>
</reference>
<comment type="similarity">
    <text evidence="2">Belongs to the glycosyltransferase 2 family.</text>
</comment>
<feature type="domain" description="Glycosyltransferase 2-like" evidence="5">
    <location>
        <begin position="15"/>
        <end position="118"/>
    </location>
</feature>
<dbReference type="GO" id="GO:0016757">
    <property type="term" value="F:glycosyltransferase activity"/>
    <property type="evidence" value="ECO:0007669"/>
    <property type="project" value="UniProtKB-KW"/>
</dbReference>
<protein>
    <submittedName>
        <fullName evidence="6">Rhamnosyltransferase</fullName>
    </submittedName>
</protein>
<dbReference type="KEGG" id="glj:GKIL_1602"/>
<name>U5QG64_GLOK1</name>
<accession>U5QG64</accession>
<keyword evidence="7" id="KW-1185">Reference proteome</keyword>
<evidence type="ECO:0000256" key="4">
    <source>
        <dbReference type="ARBA" id="ARBA00022679"/>
    </source>
</evidence>
<evidence type="ECO:0000313" key="6">
    <source>
        <dbReference type="EMBL" id="AGY57848.1"/>
    </source>
</evidence>
<evidence type="ECO:0000256" key="3">
    <source>
        <dbReference type="ARBA" id="ARBA00022676"/>
    </source>
</evidence>
<dbReference type="RefSeq" id="WP_023172962.1">
    <property type="nucleotide sequence ID" value="NC_022600.1"/>
</dbReference>
<comment type="pathway">
    <text evidence="1">Cell wall biogenesis; cell wall polysaccharide biosynthesis.</text>
</comment>
<organism evidence="6 7">
    <name type="scientific">Gloeobacter kilaueensis (strain ATCC BAA-2537 / CCAP 1431/1 / ULC 316 / JS1)</name>
    <dbReference type="NCBI Taxonomy" id="1183438"/>
    <lineage>
        <taxon>Bacteria</taxon>
        <taxon>Bacillati</taxon>
        <taxon>Cyanobacteriota</taxon>
        <taxon>Cyanophyceae</taxon>
        <taxon>Gloeobacterales</taxon>
        <taxon>Gloeobacteraceae</taxon>
        <taxon>Gloeobacter</taxon>
    </lineage>
</organism>
<dbReference type="PANTHER" id="PTHR43179">
    <property type="entry name" value="RHAMNOSYLTRANSFERASE WBBL"/>
    <property type="match status" value="1"/>
</dbReference>
<dbReference type="InterPro" id="IPR001173">
    <property type="entry name" value="Glyco_trans_2-like"/>
</dbReference>
<dbReference type="EMBL" id="CP003587">
    <property type="protein sequence ID" value="AGY57848.1"/>
    <property type="molecule type" value="Genomic_DNA"/>
</dbReference>
<evidence type="ECO:0000259" key="5">
    <source>
        <dbReference type="Pfam" id="PF00535"/>
    </source>
</evidence>
<dbReference type="AlphaFoldDB" id="U5QG64"/>
<dbReference type="SUPFAM" id="SSF53448">
    <property type="entry name" value="Nucleotide-diphospho-sugar transferases"/>
    <property type="match status" value="1"/>
</dbReference>